<protein>
    <submittedName>
        <fullName evidence="7">Unnamed protein product</fullName>
    </submittedName>
</protein>
<dbReference type="PANTHER" id="PTHR46915">
    <property type="entry name" value="UBIQUITIN-LIKE PROTEASE 4-RELATED"/>
    <property type="match status" value="1"/>
</dbReference>
<keyword evidence="2" id="KW-0645">Protease</keyword>
<keyword evidence="3" id="KW-0378">Hydrolase</keyword>
<evidence type="ECO:0000259" key="6">
    <source>
        <dbReference type="PROSITE" id="PS50600"/>
    </source>
</evidence>
<proteinExistence type="inferred from homology"/>
<dbReference type="GO" id="GO:0016926">
    <property type="term" value="P:protein desumoylation"/>
    <property type="evidence" value="ECO:0007669"/>
    <property type="project" value="UniProtKB-ARBA"/>
</dbReference>
<dbReference type="InterPro" id="IPR038765">
    <property type="entry name" value="Papain-like_cys_pep_sf"/>
</dbReference>
<evidence type="ECO:0000256" key="1">
    <source>
        <dbReference type="ARBA" id="ARBA00005234"/>
    </source>
</evidence>
<name>A0A9W6Y5C1_9STRA</name>
<dbReference type="OrthoDB" id="49219at2759"/>
<dbReference type="SUPFAM" id="SSF54001">
    <property type="entry name" value="Cysteine proteinases"/>
    <property type="match status" value="1"/>
</dbReference>
<dbReference type="InterPro" id="IPR003653">
    <property type="entry name" value="Peptidase_C48_C"/>
</dbReference>
<evidence type="ECO:0000256" key="2">
    <source>
        <dbReference type="ARBA" id="ARBA00022670"/>
    </source>
</evidence>
<evidence type="ECO:0000256" key="5">
    <source>
        <dbReference type="SAM" id="MobiDB-lite"/>
    </source>
</evidence>
<comment type="similarity">
    <text evidence="1">Belongs to the peptidase C48 family.</text>
</comment>
<dbReference type="GO" id="GO:0008234">
    <property type="term" value="F:cysteine-type peptidase activity"/>
    <property type="evidence" value="ECO:0007669"/>
    <property type="project" value="UniProtKB-KW"/>
</dbReference>
<dbReference type="Pfam" id="PF02902">
    <property type="entry name" value="Peptidase_C48"/>
    <property type="match status" value="1"/>
</dbReference>
<dbReference type="EMBL" id="BSXT01003165">
    <property type="protein sequence ID" value="GMF52891.1"/>
    <property type="molecule type" value="Genomic_DNA"/>
</dbReference>
<comment type="caution">
    <text evidence="7">The sequence shown here is derived from an EMBL/GenBank/DDBJ whole genome shotgun (WGS) entry which is preliminary data.</text>
</comment>
<dbReference type="PROSITE" id="PS50600">
    <property type="entry name" value="ULP_PROTEASE"/>
    <property type="match status" value="1"/>
</dbReference>
<gene>
    <name evidence="7" type="ORF">Pfra01_002174800</name>
</gene>
<dbReference type="Gene3D" id="3.40.395.10">
    <property type="entry name" value="Adenoviral Proteinase, Chain A"/>
    <property type="match status" value="1"/>
</dbReference>
<evidence type="ECO:0000256" key="3">
    <source>
        <dbReference type="ARBA" id="ARBA00022801"/>
    </source>
</evidence>
<reference evidence="7" key="1">
    <citation type="submission" date="2023-04" db="EMBL/GenBank/DDBJ databases">
        <title>Phytophthora fragariaefolia NBRC 109709.</title>
        <authorList>
            <person name="Ichikawa N."/>
            <person name="Sato H."/>
            <person name="Tonouchi N."/>
        </authorList>
    </citation>
    <scope>NUCLEOTIDE SEQUENCE</scope>
    <source>
        <strain evidence="7">NBRC 109709</strain>
    </source>
</reference>
<dbReference type="GO" id="GO:0006508">
    <property type="term" value="P:proteolysis"/>
    <property type="evidence" value="ECO:0007669"/>
    <property type="project" value="UniProtKB-KW"/>
</dbReference>
<evidence type="ECO:0000313" key="8">
    <source>
        <dbReference type="Proteomes" id="UP001165121"/>
    </source>
</evidence>
<keyword evidence="8" id="KW-1185">Reference proteome</keyword>
<evidence type="ECO:0000313" key="7">
    <source>
        <dbReference type="EMBL" id="GMF52891.1"/>
    </source>
</evidence>
<keyword evidence="4" id="KW-0788">Thiol protease</keyword>
<dbReference type="PANTHER" id="PTHR46915:SF2">
    <property type="entry name" value="UBIQUITIN-LIKE PROTEASE 4"/>
    <property type="match status" value="1"/>
</dbReference>
<dbReference type="AlphaFoldDB" id="A0A9W6Y5C1"/>
<accession>A0A9W6Y5C1</accession>
<feature type="region of interest" description="Disordered" evidence="5">
    <location>
        <begin position="164"/>
        <end position="183"/>
    </location>
</feature>
<organism evidence="7 8">
    <name type="scientific">Phytophthora fragariaefolia</name>
    <dbReference type="NCBI Taxonomy" id="1490495"/>
    <lineage>
        <taxon>Eukaryota</taxon>
        <taxon>Sar</taxon>
        <taxon>Stramenopiles</taxon>
        <taxon>Oomycota</taxon>
        <taxon>Peronosporomycetes</taxon>
        <taxon>Peronosporales</taxon>
        <taxon>Peronosporaceae</taxon>
        <taxon>Phytophthora</taxon>
    </lineage>
</organism>
<evidence type="ECO:0000256" key="4">
    <source>
        <dbReference type="ARBA" id="ARBA00022807"/>
    </source>
</evidence>
<feature type="domain" description="Ubiquitin-like protease family profile" evidence="6">
    <location>
        <begin position="230"/>
        <end position="403"/>
    </location>
</feature>
<sequence>MEGRTPNHTIAERIEFLVALEGNKWSQEEASESFGIPRTTLLGYIAAKDDLFSTESDPWSRCVARPGLPPPTESSEALIVTLVKQRDSAGIPLCRGEIIDESASVIPSLKGKSTSAQNSCLTRFIARHKLASHIRRYPNKSEREGSGEDMLAIKRRKLALDNMSGLPENPQVDVSSLPKTKQEDGSEAFPVVILDGGACITKSSHQQADSPLVCETMAPCFRPDQEVYNLQVTERDLESFEPKEWLNDTVISYFIREFIDAHSSTYNFDGQLFGSIFMAYKTNKRNMAKTHEAVRGITATFPYAKYTTILIPVCMDAHWTFVIMQNPVLAIDGLTPAMLHVDSLQYHDTGRIERALCGYFQKEALQKYNIKKITYKVKCHNTNPRQANSYDCGIFMLYFMREVNKAIVRTKGKLILPLSIANICSVPKTDRAHLKSGTLRMGYVKLFRNAQALQFENK</sequence>
<dbReference type="Proteomes" id="UP001165121">
    <property type="component" value="Unassembled WGS sequence"/>
</dbReference>